<feature type="region of interest" description="Disordered" evidence="1">
    <location>
        <begin position="236"/>
        <end position="264"/>
    </location>
</feature>
<protein>
    <submittedName>
        <fullName evidence="3">Uncharacterized protein</fullName>
    </submittedName>
</protein>
<feature type="compositionally biased region" description="Polar residues" evidence="1">
    <location>
        <begin position="314"/>
        <end position="335"/>
    </location>
</feature>
<feature type="region of interest" description="Disordered" evidence="1">
    <location>
        <begin position="279"/>
        <end position="362"/>
    </location>
</feature>
<feature type="compositionally biased region" description="Polar residues" evidence="1">
    <location>
        <begin position="279"/>
        <end position="293"/>
    </location>
</feature>
<dbReference type="EMBL" id="JAJSOF020000037">
    <property type="protein sequence ID" value="KAJ4428574.1"/>
    <property type="molecule type" value="Genomic_DNA"/>
</dbReference>
<evidence type="ECO:0000256" key="1">
    <source>
        <dbReference type="SAM" id="MobiDB-lite"/>
    </source>
</evidence>
<evidence type="ECO:0000313" key="3">
    <source>
        <dbReference type="EMBL" id="KAJ4428574.1"/>
    </source>
</evidence>
<accession>A0ABQ8S3H6</accession>
<feature type="compositionally biased region" description="Basic and acidic residues" evidence="1">
    <location>
        <begin position="343"/>
        <end position="362"/>
    </location>
</feature>
<dbReference type="PANTHER" id="PTHR19446">
    <property type="entry name" value="REVERSE TRANSCRIPTASES"/>
    <property type="match status" value="1"/>
</dbReference>
<proteinExistence type="predicted"/>
<keyword evidence="4" id="KW-1185">Reference proteome</keyword>
<feature type="compositionally biased region" description="Low complexity" evidence="1">
    <location>
        <begin position="254"/>
        <end position="264"/>
    </location>
</feature>
<feature type="transmembrane region" description="Helical" evidence="2">
    <location>
        <begin position="67"/>
        <end position="87"/>
    </location>
</feature>
<name>A0ABQ8S3H6_PERAM</name>
<keyword evidence="2" id="KW-0472">Membrane</keyword>
<organism evidence="3 4">
    <name type="scientific">Periplaneta americana</name>
    <name type="common">American cockroach</name>
    <name type="synonym">Blatta americana</name>
    <dbReference type="NCBI Taxonomy" id="6978"/>
    <lineage>
        <taxon>Eukaryota</taxon>
        <taxon>Metazoa</taxon>
        <taxon>Ecdysozoa</taxon>
        <taxon>Arthropoda</taxon>
        <taxon>Hexapoda</taxon>
        <taxon>Insecta</taxon>
        <taxon>Pterygota</taxon>
        <taxon>Neoptera</taxon>
        <taxon>Polyneoptera</taxon>
        <taxon>Dictyoptera</taxon>
        <taxon>Blattodea</taxon>
        <taxon>Blattoidea</taxon>
        <taxon>Blattidae</taxon>
        <taxon>Blattinae</taxon>
        <taxon>Periplaneta</taxon>
    </lineage>
</organism>
<dbReference type="Proteomes" id="UP001148838">
    <property type="component" value="Unassembled WGS sequence"/>
</dbReference>
<comment type="caution">
    <text evidence="3">The sequence shown here is derived from an EMBL/GenBank/DDBJ whole genome shotgun (WGS) entry which is preliminary data.</text>
</comment>
<keyword evidence="2" id="KW-1133">Transmembrane helix</keyword>
<feature type="compositionally biased region" description="Basic and acidic residues" evidence="1">
    <location>
        <begin position="243"/>
        <end position="252"/>
    </location>
</feature>
<reference evidence="3 4" key="1">
    <citation type="journal article" date="2022" name="Allergy">
        <title>Genome assembly and annotation of Periplaneta americana reveal a comprehensive cockroach allergen profile.</title>
        <authorList>
            <person name="Wang L."/>
            <person name="Xiong Q."/>
            <person name="Saelim N."/>
            <person name="Wang L."/>
            <person name="Nong W."/>
            <person name="Wan A.T."/>
            <person name="Shi M."/>
            <person name="Liu X."/>
            <person name="Cao Q."/>
            <person name="Hui J.H.L."/>
            <person name="Sookrung N."/>
            <person name="Leung T.F."/>
            <person name="Tungtrongchitr A."/>
            <person name="Tsui S.K.W."/>
        </authorList>
    </citation>
    <scope>NUCLEOTIDE SEQUENCE [LARGE SCALE GENOMIC DNA]</scope>
    <source>
        <strain evidence="3">PWHHKU_190912</strain>
    </source>
</reference>
<evidence type="ECO:0000256" key="2">
    <source>
        <dbReference type="SAM" id="Phobius"/>
    </source>
</evidence>
<sequence length="362" mass="40645">MKKRRIDKYRDTPPQNPDQFWDQGLATWEDFAKDQNYFRDLVDSMPQKCQAVIDADTMLVPNLLCSLFHTGLLSCITHFASVSLLLFCCMPCHLDATLWNYTHSDDDDERSCADAVDSATDSEGHNSHSILNRWKNYFWQLLNRPNRNNQNEIQIQTVEPFVPEPTLSEVEIAIENLKNYKSPGIDQIPAELIQEDESALSSEIYKLVLTIWEKEIVPEQWKESIVVPIFEKRDKTNCSNFRDNGHSSKETDADSGGSSSTTTLSLDHSHEVLKLLQDSTGGANSSNGETSGAKNHGAIPKLKQSTRMGVGALTSGNKDLTESSKGPLSKQQTVTGIAAASETDCRKQSRRLPRERGTWQHE</sequence>
<gene>
    <name evidence="3" type="ORF">ANN_24618</name>
</gene>
<evidence type="ECO:0000313" key="4">
    <source>
        <dbReference type="Proteomes" id="UP001148838"/>
    </source>
</evidence>
<keyword evidence="2" id="KW-0812">Transmembrane</keyword>